<dbReference type="Proteomes" id="UP000314294">
    <property type="component" value="Unassembled WGS sequence"/>
</dbReference>
<evidence type="ECO:0000313" key="2">
    <source>
        <dbReference type="Proteomes" id="UP000314294"/>
    </source>
</evidence>
<protein>
    <submittedName>
        <fullName evidence="1">Uncharacterized protein</fullName>
    </submittedName>
</protein>
<proteinExistence type="predicted"/>
<gene>
    <name evidence="1" type="ORF">EYF80_028342</name>
</gene>
<evidence type="ECO:0000313" key="1">
    <source>
        <dbReference type="EMBL" id="TNN61463.1"/>
    </source>
</evidence>
<organism evidence="1 2">
    <name type="scientific">Liparis tanakae</name>
    <name type="common">Tanaka's snailfish</name>
    <dbReference type="NCBI Taxonomy" id="230148"/>
    <lineage>
        <taxon>Eukaryota</taxon>
        <taxon>Metazoa</taxon>
        <taxon>Chordata</taxon>
        <taxon>Craniata</taxon>
        <taxon>Vertebrata</taxon>
        <taxon>Euteleostomi</taxon>
        <taxon>Actinopterygii</taxon>
        <taxon>Neopterygii</taxon>
        <taxon>Teleostei</taxon>
        <taxon>Neoteleostei</taxon>
        <taxon>Acanthomorphata</taxon>
        <taxon>Eupercaria</taxon>
        <taxon>Perciformes</taxon>
        <taxon>Cottioidei</taxon>
        <taxon>Cottales</taxon>
        <taxon>Liparidae</taxon>
        <taxon>Liparis</taxon>
    </lineage>
</organism>
<reference evidence="1 2" key="1">
    <citation type="submission" date="2019-03" db="EMBL/GenBank/DDBJ databases">
        <title>First draft genome of Liparis tanakae, snailfish: a comprehensive survey of snailfish specific genes.</title>
        <authorList>
            <person name="Kim W."/>
            <person name="Song I."/>
            <person name="Jeong J.-H."/>
            <person name="Kim D."/>
            <person name="Kim S."/>
            <person name="Ryu S."/>
            <person name="Song J.Y."/>
            <person name="Lee S.K."/>
        </authorList>
    </citation>
    <scope>NUCLEOTIDE SEQUENCE [LARGE SCALE GENOMIC DNA]</scope>
    <source>
        <tissue evidence="1">Muscle</tissue>
    </source>
</reference>
<name>A0A4Z2H8V5_9TELE</name>
<accession>A0A4Z2H8V5</accession>
<comment type="caution">
    <text evidence="1">The sequence shown here is derived from an EMBL/GenBank/DDBJ whole genome shotgun (WGS) entry which is preliminary data.</text>
</comment>
<keyword evidence="2" id="KW-1185">Reference proteome</keyword>
<dbReference type="EMBL" id="SRLO01000315">
    <property type="protein sequence ID" value="TNN61463.1"/>
    <property type="molecule type" value="Genomic_DNA"/>
</dbReference>
<dbReference type="AlphaFoldDB" id="A0A4Z2H8V5"/>
<sequence>MADGLWVSPLCPTFSGQMQEVCLHVQHLVLYDVAVELKHREDVLGELGGRGTVRLHQIAPVHHLAHHDTDHWRGEEDVKGRDGSQFVHTELRELFQQLNLSRQFEEQTAALPRP</sequence>